<dbReference type="AlphaFoldDB" id="A0A834N0I4"/>
<sequence>MDKRKEERDKEMKREKEKESLKRISKRRSKPSRKPATVWLCGQIIYGDAKLKSFAPFEKECRDRSRRRRFNVLGKKESVAQITLPSSVPPLTSSYSTIS</sequence>
<feature type="region of interest" description="Disordered" evidence="1">
    <location>
        <begin position="1"/>
        <end position="34"/>
    </location>
</feature>
<gene>
    <name evidence="2" type="ORF">H0235_017219</name>
</gene>
<reference evidence="2" key="1">
    <citation type="journal article" date="2020" name="G3 (Bethesda)">
        <title>High-Quality Assemblies for Three Invasive Social Wasps from the &lt;i&gt;Vespula&lt;/i&gt; Genus.</title>
        <authorList>
            <person name="Harrop T.W.R."/>
            <person name="Guhlin J."/>
            <person name="McLaughlin G.M."/>
            <person name="Permina E."/>
            <person name="Stockwell P."/>
            <person name="Gilligan J."/>
            <person name="Le Lec M.F."/>
            <person name="Gruber M.A.M."/>
            <person name="Quinn O."/>
            <person name="Lovegrove M."/>
            <person name="Duncan E.J."/>
            <person name="Remnant E.J."/>
            <person name="Van Eeckhoven J."/>
            <person name="Graham B."/>
            <person name="Knapp R.A."/>
            <person name="Langford K.W."/>
            <person name="Kronenberg Z."/>
            <person name="Press M.O."/>
            <person name="Eacker S.M."/>
            <person name="Wilson-Rankin E.E."/>
            <person name="Purcell J."/>
            <person name="Lester P.J."/>
            <person name="Dearden P.K."/>
        </authorList>
    </citation>
    <scope>NUCLEOTIDE SEQUENCE</scope>
    <source>
        <strain evidence="2">Volc-1</strain>
    </source>
</reference>
<evidence type="ECO:0000256" key="1">
    <source>
        <dbReference type="SAM" id="MobiDB-lite"/>
    </source>
</evidence>
<organism evidence="2 3">
    <name type="scientific">Vespula pensylvanica</name>
    <name type="common">Western yellow jacket</name>
    <name type="synonym">Wasp</name>
    <dbReference type="NCBI Taxonomy" id="30213"/>
    <lineage>
        <taxon>Eukaryota</taxon>
        <taxon>Metazoa</taxon>
        <taxon>Ecdysozoa</taxon>
        <taxon>Arthropoda</taxon>
        <taxon>Hexapoda</taxon>
        <taxon>Insecta</taxon>
        <taxon>Pterygota</taxon>
        <taxon>Neoptera</taxon>
        <taxon>Endopterygota</taxon>
        <taxon>Hymenoptera</taxon>
        <taxon>Apocrita</taxon>
        <taxon>Aculeata</taxon>
        <taxon>Vespoidea</taxon>
        <taxon>Vespidae</taxon>
        <taxon>Vespinae</taxon>
        <taxon>Vespula</taxon>
    </lineage>
</organism>
<protein>
    <submittedName>
        <fullName evidence="2">Uncharacterized protein</fullName>
    </submittedName>
</protein>
<evidence type="ECO:0000313" key="2">
    <source>
        <dbReference type="EMBL" id="KAF7392220.1"/>
    </source>
</evidence>
<feature type="compositionally biased region" description="Basic and acidic residues" evidence="1">
    <location>
        <begin position="1"/>
        <end position="22"/>
    </location>
</feature>
<keyword evidence="3" id="KW-1185">Reference proteome</keyword>
<feature type="compositionally biased region" description="Basic residues" evidence="1">
    <location>
        <begin position="23"/>
        <end position="33"/>
    </location>
</feature>
<proteinExistence type="predicted"/>
<comment type="caution">
    <text evidence="2">The sequence shown here is derived from an EMBL/GenBank/DDBJ whole genome shotgun (WGS) entry which is preliminary data.</text>
</comment>
<dbReference type="Proteomes" id="UP000600918">
    <property type="component" value="Unassembled WGS sequence"/>
</dbReference>
<name>A0A834N0I4_VESPE</name>
<dbReference type="EMBL" id="JACSDY010000022">
    <property type="protein sequence ID" value="KAF7392220.1"/>
    <property type="molecule type" value="Genomic_DNA"/>
</dbReference>
<accession>A0A834N0I4</accession>
<evidence type="ECO:0000313" key="3">
    <source>
        <dbReference type="Proteomes" id="UP000600918"/>
    </source>
</evidence>